<name>A0A7J6BLM1_9TELE</name>
<dbReference type="Proteomes" id="UP000579812">
    <property type="component" value="Unassembled WGS sequence"/>
</dbReference>
<evidence type="ECO:0000313" key="3">
    <source>
        <dbReference type="Proteomes" id="UP000579812"/>
    </source>
</evidence>
<feature type="region of interest" description="Disordered" evidence="1">
    <location>
        <begin position="113"/>
        <end position="154"/>
    </location>
</feature>
<protein>
    <submittedName>
        <fullName evidence="2">Uncharacterized protein</fullName>
    </submittedName>
</protein>
<evidence type="ECO:0000313" key="2">
    <source>
        <dbReference type="EMBL" id="KAF4095125.1"/>
    </source>
</evidence>
<dbReference type="PROSITE" id="PS51257">
    <property type="entry name" value="PROKAR_LIPOPROTEIN"/>
    <property type="match status" value="1"/>
</dbReference>
<evidence type="ECO:0000256" key="1">
    <source>
        <dbReference type="SAM" id="MobiDB-lite"/>
    </source>
</evidence>
<feature type="region of interest" description="Disordered" evidence="1">
    <location>
        <begin position="70"/>
        <end position="98"/>
    </location>
</feature>
<accession>A0A7J6BLM1</accession>
<organism evidence="2 3">
    <name type="scientific">Onychostoma macrolepis</name>
    <dbReference type="NCBI Taxonomy" id="369639"/>
    <lineage>
        <taxon>Eukaryota</taxon>
        <taxon>Metazoa</taxon>
        <taxon>Chordata</taxon>
        <taxon>Craniata</taxon>
        <taxon>Vertebrata</taxon>
        <taxon>Euteleostomi</taxon>
        <taxon>Actinopterygii</taxon>
        <taxon>Neopterygii</taxon>
        <taxon>Teleostei</taxon>
        <taxon>Ostariophysi</taxon>
        <taxon>Cypriniformes</taxon>
        <taxon>Cyprinidae</taxon>
        <taxon>Acrossocheilinae</taxon>
        <taxon>Onychostoma</taxon>
    </lineage>
</organism>
<feature type="compositionally biased region" description="Basic and acidic residues" evidence="1">
    <location>
        <begin position="137"/>
        <end position="149"/>
    </location>
</feature>
<feature type="compositionally biased region" description="Basic and acidic residues" evidence="1">
    <location>
        <begin position="81"/>
        <end position="92"/>
    </location>
</feature>
<dbReference type="AlphaFoldDB" id="A0A7J6BLM1"/>
<comment type="caution">
    <text evidence="2">The sequence shown here is derived from an EMBL/GenBank/DDBJ whole genome shotgun (WGS) entry which is preliminary data.</text>
</comment>
<dbReference type="EMBL" id="JAAMOB010000025">
    <property type="protein sequence ID" value="KAF4095125.1"/>
    <property type="molecule type" value="Genomic_DNA"/>
</dbReference>
<reference evidence="2 3" key="1">
    <citation type="submission" date="2020-04" db="EMBL/GenBank/DDBJ databases">
        <title>Chromosome-level genome assembly of a cyprinid fish Onychostoma macrolepis by integration of Nanopore Sequencing, Bionano and Hi-C technology.</title>
        <authorList>
            <person name="Wang D."/>
        </authorList>
    </citation>
    <scope>NUCLEOTIDE SEQUENCE [LARGE SCALE GENOMIC DNA]</scope>
    <source>
        <strain evidence="2">SWU-2019</strain>
        <tissue evidence="2">Muscle</tissue>
    </source>
</reference>
<sequence>MPRSLEEVWISDSYVLCGRVSSPVAVTSSTGCAGNNAVGKGAGIRFDSLEHKALEDAYLLEHQRVLESGTRRCGPGVGKSKCKEQSQQRRAPELTQSNLSKFVKGVHQSVEEVQGQEANHSAPDLPAQPTRSIGKAGEPESPKDFERKPRLNLPPASDFRWAQLDNDLNTILENILKGDAVKKIKTMIEVVYQVCHDTFGAKEAKTLRPPAGPSRRQRQIKELREELKTFRRRWREASDKERVALDEISTETRKRLIQLRRETEGEAQKEESLLQQPFPIYSRPIRKAQGWDSILCKGGNRKQCGSRTWRLLQRFSSG</sequence>
<keyword evidence="3" id="KW-1185">Reference proteome</keyword>
<proteinExistence type="predicted"/>
<gene>
    <name evidence="2" type="ORF">G5714_024203</name>
</gene>